<gene>
    <name evidence="4" type="ORF">C0V82_08710</name>
</gene>
<proteinExistence type="predicted"/>
<dbReference type="AlphaFoldDB" id="A0A2K9NAX6"/>
<feature type="region of interest" description="Disordered" evidence="1">
    <location>
        <begin position="277"/>
        <end position="296"/>
    </location>
</feature>
<dbReference type="CDD" id="cd01029">
    <property type="entry name" value="TOPRIM_primases"/>
    <property type="match status" value="1"/>
</dbReference>
<reference evidence="4 5" key="1">
    <citation type="submission" date="2017-12" db="EMBL/GenBank/DDBJ databases">
        <title>Genomes of bacteria within cyanobacterial aggregates.</title>
        <authorList>
            <person name="Cai H."/>
        </authorList>
    </citation>
    <scope>NUCLEOTIDE SEQUENCE [LARGE SCALE GENOMIC DNA]</scope>
    <source>
        <strain evidence="4 5">TH16</strain>
    </source>
</reference>
<sequence>MRNIIIIAQTLRLRRSGSVHVGACPACGYPGAFTMQDRDGRALVHCHAGCDQTAVVAALRKAGVWGRDTTRREWPIAAHPVPTGEGSRGKAPFDASAVLSIWQQCRDARGTVVETYLRSRCIHLPIPVDIRLYLRMRHLPTGMKWPAMVAAVRDAGGTIVALHRTYLRPDGMGKADIDPAKMTLGPVGGCSVHLAPAGPHMIVAEGIESALSAMGGAGLPTWAALSAGGVRKLILPPLPSASTVTIAADNDPVGLDAAHDAAQRWITEGRTVRIATPPAPYTDWNDAATGKAVDHE</sequence>
<feature type="domain" description="Toprim" evidence="2">
    <location>
        <begin position="200"/>
        <end position="288"/>
    </location>
</feature>
<evidence type="ECO:0000313" key="4">
    <source>
        <dbReference type="EMBL" id="AUN30303.1"/>
    </source>
</evidence>
<dbReference type="EMBL" id="CP025611">
    <property type="protein sequence ID" value="AUN30303.1"/>
    <property type="molecule type" value="Genomic_DNA"/>
</dbReference>
<accession>A0A2K9NAX6</accession>
<dbReference type="Gene3D" id="3.40.1360.10">
    <property type="match status" value="1"/>
</dbReference>
<dbReference type="Pfam" id="PF13362">
    <property type="entry name" value="Toprim_3"/>
    <property type="match status" value="1"/>
</dbReference>
<evidence type="ECO:0000259" key="3">
    <source>
        <dbReference type="Pfam" id="PF23639"/>
    </source>
</evidence>
<feature type="domain" description="DUF7146" evidence="3">
    <location>
        <begin position="97"/>
        <end position="193"/>
    </location>
</feature>
<dbReference type="Pfam" id="PF23639">
    <property type="entry name" value="DUF7146"/>
    <property type="match status" value="1"/>
</dbReference>
<keyword evidence="5" id="KW-1185">Reference proteome</keyword>
<name>A0A2K9NAX6_9PROT</name>
<dbReference type="KEGG" id="ncb:C0V82_08710"/>
<evidence type="ECO:0000256" key="1">
    <source>
        <dbReference type="SAM" id="MobiDB-lite"/>
    </source>
</evidence>
<dbReference type="Proteomes" id="UP000234752">
    <property type="component" value="Chromosome eg_1"/>
</dbReference>
<protein>
    <submittedName>
        <fullName evidence="4">Virulence-associated protein E</fullName>
    </submittedName>
</protein>
<dbReference type="InterPro" id="IPR006171">
    <property type="entry name" value="TOPRIM_dom"/>
</dbReference>
<evidence type="ECO:0000313" key="5">
    <source>
        <dbReference type="Proteomes" id="UP000234752"/>
    </source>
</evidence>
<organism evidence="4 5">
    <name type="scientific">Niveispirillum cyanobacteriorum</name>
    <dbReference type="NCBI Taxonomy" id="1612173"/>
    <lineage>
        <taxon>Bacteria</taxon>
        <taxon>Pseudomonadati</taxon>
        <taxon>Pseudomonadota</taxon>
        <taxon>Alphaproteobacteria</taxon>
        <taxon>Rhodospirillales</taxon>
        <taxon>Azospirillaceae</taxon>
        <taxon>Niveispirillum</taxon>
    </lineage>
</organism>
<evidence type="ECO:0000259" key="2">
    <source>
        <dbReference type="Pfam" id="PF13362"/>
    </source>
</evidence>
<dbReference type="InterPro" id="IPR034154">
    <property type="entry name" value="TOPRIM_DnaG/twinkle"/>
</dbReference>
<dbReference type="InterPro" id="IPR055570">
    <property type="entry name" value="DUF7146"/>
</dbReference>